<protein>
    <submittedName>
        <fullName evidence="2">CDCA2 protein</fullName>
    </submittedName>
</protein>
<name>A0A0R3WVZ6_HYDTA</name>
<feature type="region of interest" description="Disordered" evidence="1">
    <location>
        <begin position="66"/>
        <end position="108"/>
    </location>
</feature>
<evidence type="ECO:0000256" key="1">
    <source>
        <dbReference type="SAM" id="MobiDB-lite"/>
    </source>
</evidence>
<sequence>LKPPLPGEEEGEAVECETPNETPHPQVRRPRRSKSLQQVLNVNKNSKSPGSNCVPLETGKAGLKCSSKVGLCSGKNKRRHKTPRQDSAVRKSAANTAADPPLEGNLLPGVSCSSTGIVAAQPHGQSPAPKASVESSLAALRLEGLMDVLEIQHSPSAGDLLSWDTNVSGNPGGQPKKAAKVIEF</sequence>
<proteinExistence type="predicted"/>
<evidence type="ECO:0000313" key="2">
    <source>
        <dbReference type="WBParaSite" id="TTAC_0000493601-mRNA-1"/>
    </source>
</evidence>
<feature type="region of interest" description="Disordered" evidence="1">
    <location>
        <begin position="1"/>
        <end position="34"/>
    </location>
</feature>
<feature type="region of interest" description="Disordered" evidence="1">
    <location>
        <begin position="162"/>
        <end position="184"/>
    </location>
</feature>
<reference evidence="2" key="1">
    <citation type="submission" date="2017-02" db="UniProtKB">
        <authorList>
            <consortium name="WormBaseParasite"/>
        </authorList>
    </citation>
    <scope>IDENTIFICATION</scope>
</reference>
<organism evidence="2">
    <name type="scientific">Hydatigena taeniaeformis</name>
    <name type="common">Feline tapeworm</name>
    <name type="synonym">Taenia taeniaeformis</name>
    <dbReference type="NCBI Taxonomy" id="6205"/>
    <lineage>
        <taxon>Eukaryota</taxon>
        <taxon>Metazoa</taxon>
        <taxon>Spiralia</taxon>
        <taxon>Lophotrochozoa</taxon>
        <taxon>Platyhelminthes</taxon>
        <taxon>Cestoda</taxon>
        <taxon>Eucestoda</taxon>
        <taxon>Cyclophyllidea</taxon>
        <taxon>Taeniidae</taxon>
        <taxon>Hydatigera</taxon>
    </lineage>
</organism>
<dbReference type="STRING" id="6205.A0A0R3WVZ6"/>
<dbReference type="WBParaSite" id="TTAC_0000493601-mRNA-1">
    <property type="protein sequence ID" value="TTAC_0000493601-mRNA-1"/>
    <property type="gene ID" value="TTAC_0000493601"/>
</dbReference>
<accession>A0A0R3WVZ6</accession>
<dbReference type="AlphaFoldDB" id="A0A0R3WVZ6"/>